<dbReference type="Proteomes" id="UP000000496">
    <property type="component" value="Chromosome gsn.131"/>
</dbReference>
<sequence>MAINKAEPSKTNYASEKNRASNLKGISQVAKGVISYLQDVKNDVVEDIGIFVEKVGLIDDQFQSAELGTPFATDLSGIRMLLGLREKLGSNYATLIADPFILELKGLSEAETVENKPAVAGKLYRFMDDVLIPALKNASSAEEVAILEQFVDQSMALYTKIKAADKKGVLKTCHGEMISVYNAQLMKNGALYAFVLGYEDGTLSNLDQESRRNKVVSGLKSFVGDFIAACKTSVLSNEEKVKIYNGLVAIEGSFEKVGHGKDVSPIIEKLNEAFEIPQGMRSSYPIDLAATTRGNKKEILQNLHLFQHEVLIPYLTNASSLSQVKSAMPLISLCDKFANALGSVDEKGLLAGQKVVIDGIIDVKKVILNSGFINILALSPENVGDLSHQAYREKVVGMLTNLAKNVKEVENHPLFTKELKEQFVSGMKVMYREFAAANHAEALKPIMALLAIPTEEKKKVSSSFSSALAKFSSVEKLPENTVSTPEKIQKTETLEERKIRAFGTIETLIARLDPDSLSFKSDIADIIREIEFVKKKYPTQTTNDFVFLEKAMRILQKPEEFLAVTNEETMLMKHVAAKHGVESSDVNGYKVKTEARSIREAQVELISGLKKGPKTLEDLNGLAKNATHGISEKTMQKRFELFVGRHPLKTPLNQHFATHFPQIVRMLTNYSEIMALKEASETWEEIKNLYDGTSGGLFSKLVCGTYSYINPETIFPNILEWSQDLFINQINFQLVDTASGIDFEAYMEQIVKAIGKRPNEYFESWYRSSFAHKHNWLVNNIRFIKVPYNQGDEKDTNLGKGVCMSNSVNRVAILADNPDAPTAEITMGSTSKTRMHQARIKRWYVDAEKGKIPFSVAREKLFEQAEEFGITKTNETLLVNPSSNIHQNLVNQMVAHAKGGQPSFLVIIYSTDPRAGHAVNVHFDPTKNIYRLMDDNIGLLEYPDEATFKKELGEYFKWQYSTFNEFYLVDFAKR</sequence>
<accession>F8L517</accession>
<organism evidence="1 2">
    <name type="scientific">Simkania negevensis (strain ATCC VR-1471 / DSM 27360 / Z)</name>
    <dbReference type="NCBI Taxonomy" id="331113"/>
    <lineage>
        <taxon>Bacteria</taxon>
        <taxon>Pseudomonadati</taxon>
        <taxon>Chlamydiota</taxon>
        <taxon>Chlamydiia</taxon>
        <taxon>Parachlamydiales</taxon>
        <taxon>Simkaniaceae</taxon>
        <taxon>Simkania</taxon>
    </lineage>
</organism>
<keyword evidence="2" id="KW-1185">Reference proteome</keyword>
<reference key="1">
    <citation type="journal article" date="2011" name="Mol. Biol. Evol.">
        <title>Unity in variety -- the pan-genome of the Chlamydiae.</title>
        <authorList>
            <person name="Collingro A."/>
            <person name="Tischler P."/>
            <person name="Weinmaier T."/>
            <person name="Penz T."/>
            <person name="Heinz E."/>
            <person name="Brunham R.C."/>
            <person name="Read T.D."/>
            <person name="Bavoil P.M."/>
            <person name="Sachse K."/>
            <person name="Kahane S."/>
            <person name="Friedman M.G."/>
            <person name="Rattei T."/>
            <person name="Myers G.S.A."/>
            <person name="Horn M."/>
        </authorList>
    </citation>
    <scope>NUCLEOTIDE SEQUENCE</scope>
    <source>
        <strain>Z</strain>
    </source>
</reference>
<name>F8L517_SIMNZ</name>
<dbReference type="KEGG" id="sng:SNE_A00200"/>
<dbReference type="HOGENOM" id="CLU_301852_0_0_0"/>
<dbReference type="AlphaFoldDB" id="F8L517"/>
<gene>
    <name evidence="1" type="ordered locus">SNE_A00200</name>
</gene>
<proteinExistence type="predicted"/>
<dbReference type="EMBL" id="FR872582">
    <property type="protein sequence ID" value="CCB87898.1"/>
    <property type="molecule type" value="Genomic_DNA"/>
</dbReference>
<evidence type="ECO:0000313" key="1">
    <source>
        <dbReference type="EMBL" id="CCB87898.1"/>
    </source>
</evidence>
<dbReference type="OrthoDB" id="7206808at2"/>
<dbReference type="RefSeq" id="WP_013942365.1">
    <property type="nucleotide sequence ID" value="NC_015713.1"/>
</dbReference>
<reference evidence="1 2" key="2">
    <citation type="journal article" date="2011" name="Mol. Biol. Evol.">
        <title>Unity in variety--the pan-genome of the Chlamydiae.</title>
        <authorList>
            <person name="Collingro A."/>
            <person name="Tischler P."/>
            <person name="Weinmaier T."/>
            <person name="Penz T."/>
            <person name="Heinz E."/>
            <person name="Brunham R.C."/>
            <person name="Read T.D."/>
            <person name="Bavoil P.M."/>
            <person name="Sachse K."/>
            <person name="Kahane S."/>
            <person name="Friedman M.G."/>
            <person name="Rattei T."/>
            <person name="Myers G.S."/>
            <person name="Horn M."/>
        </authorList>
    </citation>
    <scope>NUCLEOTIDE SEQUENCE [LARGE SCALE GENOMIC DNA]</scope>
    <source>
        <strain evidence="2">ATCC VR-1471 / Z</strain>
    </source>
</reference>
<protein>
    <submittedName>
        <fullName evidence="1">Uncharacterized protein</fullName>
    </submittedName>
</protein>
<evidence type="ECO:0000313" key="2">
    <source>
        <dbReference type="Proteomes" id="UP000000496"/>
    </source>
</evidence>